<gene>
    <name evidence="1" type="ORF">EYF80_012229</name>
</gene>
<evidence type="ECO:0000313" key="1">
    <source>
        <dbReference type="EMBL" id="TNN77639.1"/>
    </source>
</evidence>
<accession>A0A4Z2IHZ9</accession>
<dbReference type="EMBL" id="SRLO01000081">
    <property type="protein sequence ID" value="TNN77639.1"/>
    <property type="molecule type" value="Genomic_DNA"/>
</dbReference>
<keyword evidence="2" id="KW-1185">Reference proteome</keyword>
<protein>
    <submittedName>
        <fullName evidence="1">Uncharacterized protein</fullName>
    </submittedName>
</protein>
<dbReference type="OrthoDB" id="7463691at2759"/>
<evidence type="ECO:0000313" key="2">
    <source>
        <dbReference type="Proteomes" id="UP000314294"/>
    </source>
</evidence>
<dbReference type="AlphaFoldDB" id="A0A4Z2IHZ9"/>
<name>A0A4Z2IHZ9_9TELE</name>
<dbReference type="Proteomes" id="UP000314294">
    <property type="component" value="Unassembled WGS sequence"/>
</dbReference>
<organism evidence="1 2">
    <name type="scientific">Liparis tanakae</name>
    <name type="common">Tanaka's snailfish</name>
    <dbReference type="NCBI Taxonomy" id="230148"/>
    <lineage>
        <taxon>Eukaryota</taxon>
        <taxon>Metazoa</taxon>
        <taxon>Chordata</taxon>
        <taxon>Craniata</taxon>
        <taxon>Vertebrata</taxon>
        <taxon>Euteleostomi</taxon>
        <taxon>Actinopterygii</taxon>
        <taxon>Neopterygii</taxon>
        <taxon>Teleostei</taxon>
        <taxon>Neoteleostei</taxon>
        <taxon>Acanthomorphata</taxon>
        <taxon>Eupercaria</taxon>
        <taxon>Perciformes</taxon>
        <taxon>Cottioidei</taxon>
        <taxon>Cottales</taxon>
        <taxon>Liparidae</taxon>
        <taxon>Liparis</taxon>
    </lineage>
</organism>
<proteinExistence type="predicted"/>
<sequence length="158" mass="16898">MGMMRAREGASMKCTNLVSSSVCRHDLGVADDRADEAEGLLAGLLHLHMGGHQKRGKDQLHSVGAQVPHHSLCTVICSLFKFFLSWMPSVSVAMISCCLSARIPRPLTRPASPYAAPFLSAYLSLSSSSCSRFLTIPAESSLMAGTKGGKQLATDSWT</sequence>
<reference evidence="1 2" key="1">
    <citation type="submission" date="2019-03" db="EMBL/GenBank/DDBJ databases">
        <title>First draft genome of Liparis tanakae, snailfish: a comprehensive survey of snailfish specific genes.</title>
        <authorList>
            <person name="Kim W."/>
            <person name="Song I."/>
            <person name="Jeong J.-H."/>
            <person name="Kim D."/>
            <person name="Kim S."/>
            <person name="Ryu S."/>
            <person name="Song J.Y."/>
            <person name="Lee S.K."/>
        </authorList>
    </citation>
    <scope>NUCLEOTIDE SEQUENCE [LARGE SCALE GENOMIC DNA]</scope>
    <source>
        <tissue evidence="1">Muscle</tissue>
    </source>
</reference>
<comment type="caution">
    <text evidence="1">The sequence shown here is derived from an EMBL/GenBank/DDBJ whole genome shotgun (WGS) entry which is preliminary data.</text>
</comment>